<dbReference type="InterPro" id="IPR003462">
    <property type="entry name" value="ODC_Mu_crystall"/>
</dbReference>
<dbReference type="Gene3D" id="3.30.1780.10">
    <property type="entry name" value="ornithine cyclodeaminase, domain 1"/>
    <property type="match status" value="1"/>
</dbReference>
<evidence type="ECO:0000256" key="1">
    <source>
        <dbReference type="ARBA" id="ARBA00008903"/>
    </source>
</evidence>
<dbReference type="NCBIfam" id="NF004793">
    <property type="entry name" value="PRK06141.1"/>
    <property type="match status" value="1"/>
</dbReference>
<dbReference type="SUPFAM" id="SSF51735">
    <property type="entry name" value="NAD(P)-binding Rossmann-fold domains"/>
    <property type="match status" value="1"/>
</dbReference>
<dbReference type="AlphaFoldDB" id="A0A2R4H1S0"/>
<dbReference type="Gene3D" id="3.40.50.720">
    <property type="entry name" value="NAD(P)-binding Rossmann-like Domain"/>
    <property type="match status" value="1"/>
</dbReference>
<dbReference type="GO" id="GO:0016491">
    <property type="term" value="F:oxidoreductase activity"/>
    <property type="evidence" value="ECO:0007669"/>
    <property type="project" value="UniProtKB-ARBA"/>
</dbReference>
<dbReference type="FunFam" id="3.40.50.720:FF:000311">
    <property type="entry name" value="Ornithine cyclodeaminase"/>
    <property type="match status" value="1"/>
</dbReference>
<dbReference type="PANTHER" id="PTHR13812">
    <property type="entry name" value="KETIMINE REDUCTASE MU-CRYSTALLIN"/>
    <property type="match status" value="1"/>
</dbReference>
<dbReference type="EMBL" id="MH037030">
    <property type="protein sequence ID" value="AVU05115.1"/>
    <property type="molecule type" value="mRNA"/>
</dbReference>
<dbReference type="GO" id="GO:0005737">
    <property type="term" value="C:cytoplasm"/>
    <property type="evidence" value="ECO:0007669"/>
    <property type="project" value="TreeGrafter"/>
</dbReference>
<sequence>MSMAMAMAEDEKHEGGWRSISASTMRALLSYPSLVHVLQSAFAHPQRFCVPHRQHYPLSAQPPPHAPATLLIMPAWSHASSSSSRASALIGVKIATVFPANSDRGLPAVSASYLLLSAHTGLPLCVFDGNELTLWRTACASALAARFLAKTDARSLVMVGAGAMAPHLIKAHISVRPSLKTVVIWNRNPKKATDLADLLAKDSAMEGVQFNGSSSTNLEVAVRDADIVSCATLSEAPLVEGKWLKRGVHLDLVGSFTPAMRECDDDAIRRCGVFVDSSLALREAGELAGAIQRGVISPQDVVADLSELARGEKLGRQTEEEMTLFKSVGCALEDLATAEYIYTNLYG</sequence>
<proteinExistence type="evidence at transcript level"/>
<dbReference type="PIRSF" id="PIRSF001439">
    <property type="entry name" value="CryM"/>
    <property type="match status" value="1"/>
</dbReference>
<protein>
    <submittedName>
        <fullName evidence="2">Imine reductase</fullName>
    </submittedName>
</protein>
<dbReference type="Pfam" id="PF02423">
    <property type="entry name" value="OCD_Mu_crystall"/>
    <property type="match status" value="1"/>
</dbReference>
<reference evidence="2" key="1">
    <citation type="journal article" date="2018" name="Org. Lett.">
        <title>Insights into Pipecolic Acid Biosynthesis in Huperzia serrata.</title>
        <authorList>
            <person name="Xu B."/>
            <person name="Fan Z."/>
            <person name="Lei Y."/>
            <person name="Ping Y."/>
            <person name="Jaisi A."/>
            <person name="Xiao Y."/>
        </authorList>
    </citation>
    <scope>NUCLEOTIDE SEQUENCE</scope>
</reference>
<dbReference type="InterPro" id="IPR036291">
    <property type="entry name" value="NAD(P)-bd_dom_sf"/>
</dbReference>
<accession>A0A2R4H1S0</accession>
<dbReference type="PANTHER" id="PTHR13812:SF19">
    <property type="entry name" value="KETIMINE REDUCTASE MU-CRYSTALLIN"/>
    <property type="match status" value="1"/>
</dbReference>
<organism evidence="2">
    <name type="scientific">Huperzia serrata</name>
    <name type="common">Toothed club-moss</name>
    <name type="synonym">Lycopodium serratum</name>
    <dbReference type="NCBI Taxonomy" id="355589"/>
    <lineage>
        <taxon>Eukaryota</taxon>
        <taxon>Viridiplantae</taxon>
        <taxon>Streptophyta</taxon>
        <taxon>Embryophyta</taxon>
        <taxon>Tracheophyta</taxon>
        <taxon>Lycopodiopsida</taxon>
        <taxon>Lycopodiales</taxon>
        <taxon>Lycopodiaceae</taxon>
        <taxon>Huperzioideae</taxon>
        <taxon>Huperzia</taxon>
    </lineage>
</organism>
<comment type="similarity">
    <text evidence="1">Belongs to the ornithine cyclodeaminase/mu-crystallin family.</text>
</comment>
<gene>
    <name evidence="2" type="primary">Sard4</name>
</gene>
<dbReference type="GO" id="GO:0019752">
    <property type="term" value="P:carboxylic acid metabolic process"/>
    <property type="evidence" value="ECO:0007669"/>
    <property type="project" value="UniProtKB-ARBA"/>
</dbReference>
<evidence type="ECO:0000313" key="2">
    <source>
        <dbReference type="EMBL" id="AVU05115.1"/>
    </source>
</evidence>
<name>A0A2R4H1S0_HUPSR</name>
<dbReference type="InterPro" id="IPR023401">
    <property type="entry name" value="ODC_N"/>
</dbReference>